<sequence>MCIKRWSTDASKLLAGELVFSSVEIKKMKYIHHFLRPVTINGIVIILKRQANDQLPGGKHWGVNIYCDRGRLQKRPCTNTISVRDFSSLDMVMRTKPSALTSTYECIVMWTQNKTSKWLSTLAEDENMSALKDARKNAPVIQNRI</sequence>
<name>A0ABY7ETH8_MYAAR</name>
<evidence type="ECO:0000313" key="2">
    <source>
        <dbReference type="Proteomes" id="UP001164746"/>
    </source>
</evidence>
<gene>
    <name evidence="1" type="ORF">MAR_026038</name>
</gene>
<accession>A0ABY7ETH8</accession>
<protein>
    <submittedName>
        <fullName evidence="1">Uncharacterized protein</fullName>
    </submittedName>
</protein>
<reference evidence="1" key="1">
    <citation type="submission" date="2022-11" db="EMBL/GenBank/DDBJ databases">
        <title>Centuries of genome instability and evolution in soft-shell clam transmissible cancer (bioRxiv).</title>
        <authorList>
            <person name="Hart S.F.M."/>
            <person name="Yonemitsu M.A."/>
            <person name="Giersch R.M."/>
            <person name="Beal B.F."/>
            <person name="Arriagada G."/>
            <person name="Davis B.W."/>
            <person name="Ostrander E.A."/>
            <person name="Goff S.P."/>
            <person name="Metzger M.J."/>
        </authorList>
    </citation>
    <scope>NUCLEOTIDE SEQUENCE</scope>
    <source>
        <strain evidence="1">MELC-2E11</strain>
        <tissue evidence="1">Siphon/mantle</tissue>
    </source>
</reference>
<proteinExistence type="predicted"/>
<organism evidence="1 2">
    <name type="scientific">Mya arenaria</name>
    <name type="common">Soft-shell clam</name>
    <dbReference type="NCBI Taxonomy" id="6604"/>
    <lineage>
        <taxon>Eukaryota</taxon>
        <taxon>Metazoa</taxon>
        <taxon>Spiralia</taxon>
        <taxon>Lophotrochozoa</taxon>
        <taxon>Mollusca</taxon>
        <taxon>Bivalvia</taxon>
        <taxon>Autobranchia</taxon>
        <taxon>Heteroconchia</taxon>
        <taxon>Euheterodonta</taxon>
        <taxon>Imparidentia</taxon>
        <taxon>Neoheterodontei</taxon>
        <taxon>Myida</taxon>
        <taxon>Myoidea</taxon>
        <taxon>Myidae</taxon>
        <taxon>Mya</taxon>
    </lineage>
</organism>
<dbReference type="EMBL" id="CP111019">
    <property type="protein sequence ID" value="WAR11858.1"/>
    <property type="molecule type" value="Genomic_DNA"/>
</dbReference>
<keyword evidence="2" id="KW-1185">Reference proteome</keyword>
<dbReference type="Proteomes" id="UP001164746">
    <property type="component" value="Chromosome 8"/>
</dbReference>
<evidence type="ECO:0000313" key="1">
    <source>
        <dbReference type="EMBL" id="WAR11858.1"/>
    </source>
</evidence>